<proteinExistence type="inferred from homology"/>
<dbReference type="PANTHER" id="PTHR23259:SF70">
    <property type="entry name" value="ACCESSORY GLAND PROTEIN ACP62F-RELATED"/>
    <property type="match status" value="1"/>
</dbReference>
<dbReference type="InterPro" id="IPR036084">
    <property type="entry name" value="Ser_inhib-like_sf"/>
</dbReference>
<feature type="domain" description="TIL" evidence="7">
    <location>
        <begin position="42"/>
        <end position="87"/>
    </location>
</feature>
<evidence type="ECO:0000313" key="8">
    <source>
        <dbReference type="EMBL" id="PBC33644.1"/>
    </source>
</evidence>
<dbReference type="GO" id="GO:0004867">
    <property type="term" value="F:serine-type endopeptidase inhibitor activity"/>
    <property type="evidence" value="ECO:0007669"/>
    <property type="project" value="UniProtKB-KW"/>
</dbReference>
<gene>
    <name evidence="8" type="ORF">APICC_09404</name>
</gene>
<dbReference type="Gene3D" id="2.10.25.10">
    <property type="entry name" value="Laminin"/>
    <property type="match status" value="1"/>
</dbReference>
<evidence type="ECO:0000256" key="1">
    <source>
        <dbReference type="ARBA" id="ARBA00004613"/>
    </source>
</evidence>
<organism evidence="8 9">
    <name type="scientific">Apis cerana cerana</name>
    <name type="common">Oriental honeybee</name>
    <dbReference type="NCBI Taxonomy" id="94128"/>
    <lineage>
        <taxon>Eukaryota</taxon>
        <taxon>Metazoa</taxon>
        <taxon>Ecdysozoa</taxon>
        <taxon>Arthropoda</taxon>
        <taxon>Hexapoda</taxon>
        <taxon>Insecta</taxon>
        <taxon>Pterygota</taxon>
        <taxon>Neoptera</taxon>
        <taxon>Endopterygota</taxon>
        <taxon>Hymenoptera</taxon>
        <taxon>Apocrita</taxon>
        <taxon>Aculeata</taxon>
        <taxon>Apoidea</taxon>
        <taxon>Anthophila</taxon>
        <taxon>Apidae</taxon>
        <taxon>Apis</taxon>
    </lineage>
</organism>
<dbReference type="Pfam" id="PF01826">
    <property type="entry name" value="TIL"/>
    <property type="match status" value="1"/>
</dbReference>
<keyword evidence="5" id="KW-0722">Serine protease inhibitor</keyword>
<reference evidence="8 9" key="1">
    <citation type="submission" date="2014-07" db="EMBL/GenBank/DDBJ databases">
        <title>Genomic and transcriptomic analysis on Apis cerana provide comprehensive insights into honey bee biology.</title>
        <authorList>
            <person name="Diao Q."/>
            <person name="Sun L."/>
            <person name="Zheng H."/>
            <person name="Zheng H."/>
            <person name="Xu S."/>
            <person name="Wang S."/>
            <person name="Zeng Z."/>
            <person name="Hu F."/>
            <person name="Su S."/>
            <person name="Wu J."/>
        </authorList>
    </citation>
    <scope>NUCLEOTIDE SEQUENCE [LARGE SCALE GENOMIC DNA]</scope>
    <source>
        <tissue evidence="8">Pupae without intestine</tissue>
    </source>
</reference>
<dbReference type="GO" id="GO:0005576">
    <property type="term" value="C:extracellular region"/>
    <property type="evidence" value="ECO:0007669"/>
    <property type="project" value="UniProtKB-SubCell"/>
</dbReference>
<accession>A0A2A3EQ63</accession>
<evidence type="ECO:0000313" key="9">
    <source>
        <dbReference type="Proteomes" id="UP000242457"/>
    </source>
</evidence>
<comment type="similarity">
    <text evidence="2">Belongs to the serine protease inhibitor-like (TIL domain-containing) family.</text>
</comment>
<name>A0A2A3EQ63_APICC</name>
<dbReference type="InterPro" id="IPR002919">
    <property type="entry name" value="TIL_dom"/>
</dbReference>
<evidence type="ECO:0000259" key="7">
    <source>
        <dbReference type="Pfam" id="PF01826"/>
    </source>
</evidence>
<evidence type="ECO:0000256" key="5">
    <source>
        <dbReference type="ARBA" id="ARBA00022900"/>
    </source>
</evidence>
<evidence type="ECO:0000256" key="2">
    <source>
        <dbReference type="ARBA" id="ARBA00007611"/>
    </source>
</evidence>
<dbReference type="SUPFAM" id="SSF57567">
    <property type="entry name" value="Serine protease inhibitors"/>
    <property type="match status" value="1"/>
</dbReference>
<protein>
    <submittedName>
        <fullName evidence="8">Chymotrypsin inhibitor</fullName>
    </submittedName>
</protein>
<sequence length="100" mass="10746">MYLVSNVNACGQNEQFKACGGCDQRCGGAYPDGNVQNEKVKCGPNEEFTNCGSECVDTCEKPASPVCNLKCVIGCQCKPGFVRNRESKNPVSIMASGIWE</sequence>
<evidence type="ECO:0000256" key="6">
    <source>
        <dbReference type="ARBA" id="ARBA00023157"/>
    </source>
</evidence>
<dbReference type="OrthoDB" id="6236007at2759"/>
<dbReference type="InterPro" id="IPR051368">
    <property type="entry name" value="SerProtInhib-TIL_Domain"/>
</dbReference>
<dbReference type="EMBL" id="KZ288199">
    <property type="protein sequence ID" value="PBC33644.1"/>
    <property type="molecule type" value="Genomic_DNA"/>
</dbReference>
<dbReference type="PANTHER" id="PTHR23259">
    <property type="entry name" value="RIDDLE"/>
    <property type="match status" value="1"/>
</dbReference>
<dbReference type="AlphaFoldDB" id="A0A2A3EQ63"/>
<evidence type="ECO:0000256" key="3">
    <source>
        <dbReference type="ARBA" id="ARBA00022525"/>
    </source>
</evidence>
<keyword evidence="4" id="KW-0646">Protease inhibitor</keyword>
<keyword evidence="3" id="KW-0964">Secreted</keyword>
<keyword evidence="9" id="KW-1185">Reference proteome</keyword>
<evidence type="ECO:0000256" key="4">
    <source>
        <dbReference type="ARBA" id="ARBA00022690"/>
    </source>
</evidence>
<dbReference type="STRING" id="94128.A0A2A3EQ63"/>
<comment type="subcellular location">
    <subcellularLocation>
        <location evidence="1">Secreted</location>
    </subcellularLocation>
</comment>
<dbReference type="CDD" id="cd19941">
    <property type="entry name" value="TIL"/>
    <property type="match status" value="1"/>
</dbReference>
<keyword evidence="6" id="KW-1015">Disulfide bond</keyword>
<dbReference type="Proteomes" id="UP000242457">
    <property type="component" value="Unassembled WGS sequence"/>
</dbReference>